<gene>
    <name evidence="1" type="ORF">DPEC_G00353910</name>
</gene>
<protein>
    <submittedName>
        <fullName evidence="1">Uncharacterized protein</fullName>
    </submittedName>
</protein>
<evidence type="ECO:0000313" key="2">
    <source>
        <dbReference type="Proteomes" id="UP001157502"/>
    </source>
</evidence>
<organism evidence="1 2">
    <name type="scientific">Dallia pectoralis</name>
    <name type="common">Alaska blackfish</name>
    <dbReference type="NCBI Taxonomy" id="75939"/>
    <lineage>
        <taxon>Eukaryota</taxon>
        <taxon>Metazoa</taxon>
        <taxon>Chordata</taxon>
        <taxon>Craniata</taxon>
        <taxon>Vertebrata</taxon>
        <taxon>Euteleostomi</taxon>
        <taxon>Actinopterygii</taxon>
        <taxon>Neopterygii</taxon>
        <taxon>Teleostei</taxon>
        <taxon>Protacanthopterygii</taxon>
        <taxon>Esociformes</taxon>
        <taxon>Umbridae</taxon>
        <taxon>Dallia</taxon>
    </lineage>
</organism>
<comment type="caution">
    <text evidence="1">The sequence shown here is derived from an EMBL/GenBank/DDBJ whole genome shotgun (WGS) entry which is preliminary data.</text>
</comment>
<proteinExistence type="predicted"/>
<name>A0ACC2F2L8_DALPE</name>
<keyword evidence="2" id="KW-1185">Reference proteome</keyword>
<dbReference type="EMBL" id="CM055763">
    <property type="protein sequence ID" value="KAJ7985615.1"/>
    <property type="molecule type" value="Genomic_DNA"/>
</dbReference>
<sequence>MLPSHAGVYRHQPSGSDPADSTYSEHSLNVQRNQPQSPVQEGEVERVGEARREETGPAADYSYNLITTSSSQYQTDILIIYRCLENFLVEGLYIPRLLRPLLSRRISTDARDLLNMETAIAMVRLGILLCSALAAPVEDTKGTQKMLFSGEDFHLSLSSLDVHVSFQSRDAAKSETVLMTGGSVVNARANLNSQSSHLVVANVGEDDEGTYYVKNKERPDDDKAIRLIVRDCSIEDPIKYGGSFHIKLAGVLTPITLEYKLSGEEANLTSKPAQVIYAQGSVSPGRYQGRLNITEHQVSIREVTGADKGSYTVKDANRKVMRKVCLNVLEHRLFEKRPYGGSLKIYLIAKPNMVHLFYTPDFDLIPRQILNQGQLTVPADLDLEGRISLESSMVILDRITTRDAGKFRITDMQEFAVSTVDLEVFAYRLPTLYVTIIALVGLLVFLLLVCLFSCLFKQRKRAAKDRDIEKIAQNAGKEDEGDAFREVVKNITQFEESMAQSTDITEKSQSTEVDIKGLEVSSKEMAVGNLETSDSGVEFNTSVLPLDTDTDQIPESETDADSVAIVPQHKPSLDPEIKNIPEPASEPKLTITKPVETKLSPIPSPVYKLSPSPTVRTPELKTPEAAKTPTPVSPSSASHKPTPPLTPVTKPTAPQLLTPEHPKPLTPTPESTIPLTPTPESNKPVTPTTTLSPGPAPSTNGTPEPPAHNAKPESVPVPATPPKNPEVELTGPSGTANKDTLSEDTVTT</sequence>
<accession>A0ACC2F2L8</accession>
<evidence type="ECO:0000313" key="1">
    <source>
        <dbReference type="EMBL" id="KAJ7985615.1"/>
    </source>
</evidence>
<dbReference type="Proteomes" id="UP001157502">
    <property type="component" value="Chromosome 36"/>
</dbReference>
<reference evidence="1" key="1">
    <citation type="submission" date="2021-05" db="EMBL/GenBank/DDBJ databases">
        <authorList>
            <person name="Pan Q."/>
            <person name="Jouanno E."/>
            <person name="Zahm M."/>
            <person name="Klopp C."/>
            <person name="Cabau C."/>
            <person name="Louis A."/>
            <person name="Berthelot C."/>
            <person name="Parey E."/>
            <person name="Roest Crollius H."/>
            <person name="Montfort J."/>
            <person name="Robinson-Rechavi M."/>
            <person name="Bouchez O."/>
            <person name="Lampietro C."/>
            <person name="Lopez Roques C."/>
            <person name="Donnadieu C."/>
            <person name="Postlethwait J."/>
            <person name="Bobe J."/>
            <person name="Dillon D."/>
            <person name="Chandos A."/>
            <person name="von Hippel F."/>
            <person name="Guiguen Y."/>
        </authorList>
    </citation>
    <scope>NUCLEOTIDE SEQUENCE</scope>
    <source>
        <strain evidence="1">YG-Jan2019</strain>
    </source>
</reference>